<proteinExistence type="predicted"/>
<dbReference type="Proteomes" id="UP000432715">
    <property type="component" value="Unassembled WGS sequence"/>
</dbReference>
<dbReference type="CDD" id="cd04301">
    <property type="entry name" value="NAT_SF"/>
    <property type="match status" value="1"/>
</dbReference>
<evidence type="ECO:0000313" key="3">
    <source>
        <dbReference type="Proteomes" id="UP000432715"/>
    </source>
</evidence>
<accession>A0A6I0EXA8</accession>
<keyword evidence="3" id="KW-1185">Reference proteome</keyword>
<dbReference type="PROSITE" id="PS51186">
    <property type="entry name" value="GNAT"/>
    <property type="match status" value="1"/>
</dbReference>
<dbReference type="AlphaFoldDB" id="A0A6I0EXA8"/>
<dbReference type="Gene3D" id="3.40.630.30">
    <property type="match status" value="1"/>
</dbReference>
<organism evidence="2 3">
    <name type="scientific">Alkaliphilus pronyensis</name>
    <dbReference type="NCBI Taxonomy" id="1482732"/>
    <lineage>
        <taxon>Bacteria</taxon>
        <taxon>Bacillati</taxon>
        <taxon>Bacillota</taxon>
        <taxon>Clostridia</taxon>
        <taxon>Peptostreptococcales</taxon>
        <taxon>Natronincolaceae</taxon>
        <taxon>Alkaliphilus</taxon>
    </lineage>
</organism>
<comment type="caution">
    <text evidence="2">The sequence shown here is derived from an EMBL/GenBank/DDBJ whole genome shotgun (WGS) entry which is preliminary data.</text>
</comment>
<gene>
    <name evidence="2" type="ORF">F8154_12530</name>
</gene>
<dbReference type="InterPro" id="IPR016181">
    <property type="entry name" value="Acyl_CoA_acyltransferase"/>
</dbReference>
<dbReference type="EMBL" id="WBZC01000056">
    <property type="protein sequence ID" value="KAB3531615.1"/>
    <property type="molecule type" value="Genomic_DNA"/>
</dbReference>
<feature type="domain" description="N-acetyltransferase" evidence="1">
    <location>
        <begin position="3"/>
        <end position="162"/>
    </location>
</feature>
<dbReference type="Pfam" id="PF00583">
    <property type="entry name" value="Acetyltransf_1"/>
    <property type="match status" value="1"/>
</dbReference>
<protein>
    <submittedName>
        <fullName evidence="2">N-acetyltransferase</fullName>
    </submittedName>
</protein>
<keyword evidence="2" id="KW-0808">Transferase</keyword>
<name>A0A6I0EXA8_9FIRM</name>
<dbReference type="OrthoDB" id="9798006at2"/>
<dbReference type="SUPFAM" id="SSF55729">
    <property type="entry name" value="Acyl-CoA N-acyltransferases (Nat)"/>
    <property type="match status" value="1"/>
</dbReference>
<dbReference type="GO" id="GO:0016747">
    <property type="term" value="F:acyltransferase activity, transferring groups other than amino-acyl groups"/>
    <property type="evidence" value="ECO:0007669"/>
    <property type="project" value="InterPro"/>
</dbReference>
<evidence type="ECO:0000259" key="1">
    <source>
        <dbReference type="PROSITE" id="PS51186"/>
    </source>
</evidence>
<reference evidence="2 3" key="1">
    <citation type="submission" date="2019-10" db="EMBL/GenBank/DDBJ databases">
        <title>Alkaliphilus serpentinus sp. nov. and Alkaliphilus pronyensis sp. nov., two novel anaerobic alkaliphilic species isolated from the serpentinized-hosted hydrothermal field of the Prony Bay (New Caledonia).</title>
        <authorList>
            <person name="Postec A."/>
        </authorList>
    </citation>
    <scope>NUCLEOTIDE SEQUENCE [LARGE SCALE GENOMIC DNA]</scope>
    <source>
        <strain evidence="2 3">LacV</strain>
    </source>
</reference>
<dbReference type="RefSeq" id="WP_151861962.1">
    <property type="nucleotide sequence ID" value="NZ_WBZC01000056.1"/>
</dbReference>
<evidence type="ECO:0000313" key="2">
    <source>
        <dbReference type="EMBL" id="KAB3531615.1"/>
    </source>
</evidence>
<dbReference type="InterPro" id="IPR000182">
    <property type="entry name" value="GNAT_dom"/>
</dbReference>
<sequence length="165" mass="19004">MLLTMKELQREHWEEVAKIYKEGIETETATFQTDIPSWGEWDNSHIKQCRMVALLEGNVVGWVALSPISSRCVYRGVAEVSIYVSMNYQNRKIGTKLLKELNVQSEQYGFWTLQSSVFEQNVQSLVMHRNCGFRVVGTREKIGKTSTGIWRNVVLLERRSAIVGF</sequence>